<evidence type="ECO:0000256" key="6">
    <source>
        <dbReference type="ARBA" id="ARBA00022801"/>
    </source>
</evidence>
<evidence type="ECO:0000256" key="11">
    <source>
        <dbReference type="ARBA" id="ARBA00036868"/>
    </source>
</evidence>
<keyword evidence="8 21" id="KW-0482">Metalloprotease</keyword>
<evidence type="ECO:0000256" key="9">
    <source>
        <dbReference type="ARBA" id="ARBA00023157"/>
    </source>
</evidence>
<dbReference type="GO" id="GO:0006508">
    <property type="term" value="P:proteolysis"/>
    <property type="evidence" value="ECO:0007669"/>
    <property type="project" value="UniProtKB-KW"/>
</dbReference>
<dbReference type="CDD" id="cd06461">
    <property type="entry name" value="M2_ACE"/>
    <property type="match status" value="1"/>
</dbReference>
<dbReference type="KEGG" id="lak:106150791"/>
<feature type="binding site" evidence="19">
    <location>
        <position position="399"/>
    </location>
    <ligand>
        <name>Zn(2+)</name>
        <dbReference type="ChEBI" id="CHEBI:29105"/>
        <label>2</label>
        <note>catalytic</note>
    </ligand>
</feature>
<feature type="active site" description="Proton donor 1" evidence="13">
    <location>
        <position position="529"/>
    </location>
</feature>
<keyword evidence="5 23" id="KW-0732">Signal</keyword>
<evidence type="ECO:0000313" key="27">
    <source>
        <dbReference type="RefSeq" id="XP_013379235.1"/>
    </source>
</evidence>
<dbReference type="PANTHER" id="PTHR10514">
    <property type="entry name" value="ANGIOTENSIN-CONVERTING ENZYME"/>
    <property type="match status" value="1"/>
</dbReference>
<keyword evidence="4 17" id="KW-0479">Metal-binding</keyword>
<evidence type="ECO:0000313" key="25">
    <source>
        <dbReference type="RefSeq" id="XP_013379232.1"/>
    </source>
</evidence>
<keyword evidence="9 18" id="KW-1015">Disulfide bond</keyword>
<evidence type="ECO:0000256" key="15">
    <source>
        <dbReference type="PIRSR" id="PIRSR601548-11"/>
    </source>
</evidence>
<dbReference type="GO" id="GO:0046872">
    <property type="term" value="F:metal ion binding"/>
    <property type="evidence" value="ECO:0007669"/>
    <property type="project" value="UniProtKB-KW"/>
</dbReference>
<comment type="cofactor">
    <cofactor evidence="21">
        <name>Zn(2+)</name>
        <dbReference type="ChEBI" id="CHEBI:29105"/>
    </cofactor>
    <text evidence="21">Binds 1 zinc ion per subunit.</text>
</comment>
<evidence type="ECO:0000256" key="1">
    <source>
        <dbReference type="ARBA" id="ARBA00008139"/>
    </source>
</evidence>
<dbReference type="GO" id="GO:0004180">
    <property type="term" value="F:carboxypeptidase activity"/>
    <property type="evidence" value="ECO:0007669"/>
    <property type="project" value="UniProtKB-KW"/>
</dbReference>
<comment type="similarity">
    <text evidence="1 20 21">Belongs to the peptidase M2 family.</text>
</comment>
<feature type="disulfide bond" evidence="18">
    <location>
        <begin position="554"/>
        <end position="566"/>
    </location>
</feature>
<dbReference type="FunFam" id="1.10.1370.30:FF:000004">
    <property type="entry name" value="Angiotensin-converting enzyme"/>
    <property type="match status" value="1"/>
</dbReference>
<feature type="active site" description="Proton donor 2" evidence="15">
    <location>
        <position position="529"/>
    </location>
</feature>
<comment type="caution">
    <text evidence="20">Lacks conserved residue(s) required for the propagation of feature annotation.</text>
</comment>
<dbReference type="Proteomes" id="UP000085678">
    <property type="component" value="Unplaced"/>
</dbReference>
<comment type="catalytic activity">
    <reaction evidence="11">
        <text>Release of a C-terminal dipeptide, oligopeptide-|-Xaa-Yaa, when Xaa is not Pro, and Yaa is neither Asp nor Glu. Thus, conversion of angiotensin I to angiotensin II, with increase in vasoconstrictor activity, but no action on angiotensin II.</text>
        <dbReference type="EC" id="3.4.15.1"/>
    </reaction>
</comment>
<evidence type="ECO:0000256" key="2">
    <source>
        <dbReference type="ARBA" id="ARBA00022645"/>
    </source>
</evidence>
<organism evidence="24 25">
    <name type="scientific">Lingula anatina</name>
    <name type="common">Brachiopod</name>
    <name type="synonym">Lingula unguis</name>
    <dbReference type="NCBI Taxonomy" id="7574"/>
    <lineage>
        <taxon>Eukaryota</taxon>
        <taxon>Metazoa</taxon>
        <taxon>Spiralia</taxon>
        <taxon>Lophotrochozoa</taxon>
        <taxon>Brachiopoda</taxon>
        <taxon>Linguliformea</taxon>
        <taxon>Lingulata</taxon>
        <taxon>Lingulida</taxon>
        <taxon>Linguloidea</taxon>
        <taxon>Lingulidae</taxon>
        <taxon>Lingula</taxon>
    </lineage>
</organism>
<keyword evidence="6 21" id="KW-0378">Hydrolase</keyword>
<feature type="disulfide bond" evidence="18 20">
    <location>
        <begin position="161"/>
        <end position="169"/>
    </location>
</feature>
<evidence type="ECO:0000256" key="20">
    <source>
        <dbReference type="PROSITE-ProRule" id="PRU01355"/>
    </source>
</evidence>
<feature type="active site" description="Proton acceptor 2" evidence="15">
    <location>
        <position position="396"/>
    </location>
</feature>
<dbReference type="Gene3D" id="1.10.1370.30">
    <property type="match status" value="1"/>
</dbReference>
<evidence type="ECO:0000256" key="10">
    <source>
        <dbReference type="ARBA" id="ARBA00023180"/>
    </source>
</evidence>
<evidence type="ECO:0000256" key="18">
    <source>
        <dbReference type="PIRSR" id="PIRSR601548-4"/>
    </source>
</evidence>
<keyword evidence="24" id="KW-1185">Reference proteome</keyword>
<evidence type="ECO:0000256" key="13">
    <source>
        <dbReference type="PIRSR" id="PIRSR601548-1"/>
    </source>
</evidence>
<evidence type="ECO:0000256" key="17">
    <source>
        <dbReference type="PIRSR" id="PIRSR601548-3"/>
    </source>
</evidence>
<dbReference type="OMA" id="YFVAHII"/>
<feature type="disulfide bond" evidence="18 20">
    <location>
        <begin position="364"/>
        <end position="382"/>
    </location>
</feature>
<dbReference type="EC" id="3.4.-.-" evidence="21"/>
<feature type="active site" description="Proton acceptor 1" evidence="13">
    <location>
        <position position="396"/>
    </location>
</feature>
<dbReference type="RefSeq" id="XP_013379234.1">
    <property type="nucleotide sequence ID" value="XM_013523780.1"/>
</dbReference>
<feature type="binding site" evidence="17">
    <location>
        <position position="395"/>
    </location>
    <ligand>
        <name>Zn(2+)</name>
        <dbReference type="ChEBI" id="CHEBI:29105"/>
        <label>1</label>
        <note>catalytic</note>
    </ligand>
</feature>
<keyword evidence="22" id="KW-0175">Coiled coil</keyword>
<proteinExistence type="inferred from homology"/>
<dbReference type="RefSeq" id="XP_013379232.1">
    <property type="nucleotide sequence ID" value="XM_013523778.1"/>
</dbReference>
<dbReference type="GO" id="GO:0008237">
    <property type="term" value="F:metallopeptidase activity"/>
    <property type="evidence" value="ECO:0007669"/>
    <property type="project" value="UniProtKB-KW"/>
</dbReference>
<dbReference type="SMR" id="A0A1S3GZX9"/>
<dbReference type="OrthoDB" id="10029630at2759"/>
<dbReference type="RefSeq" id="XP_013379235.1">
    <property type="nucleotide sequence ID" value="XM_013523781.1"/>
</dbReference>
<keyword evidence="2 21" id="KW-0121">Carboxypeptidase</keyword>
<evidence type="ECO:0000256" key="7">
    <source>
        <dbReference type="ARBA" id="ARBA00022833"/>
    </source>
</evidence>
<feature type="signal peptide" evidence="23">
    <location>
        <begin position="1"/>
        <end position="16"/>
    </location>
</feature>
<feature type="binding site" evidence="19">
    <location>
        <position position="423"/>
    </location>
    <ligand>
        <name>Zn(2+)</name>
        <dbReference type="ChEBI" id="CHEBI:29105"/>
        <label>2</label>
        <note>catalytic</note>
    </ligand>
</feature>
<reference evidence="25 26" key="1">
    <citation type="submission" date="2025-04" db="UniProtKB">
        <authorList>
            <consortium name="RefSeq"/>
        </authorList>
    </citation>
    <scope>IDENTIFICATION</scope>
    <source>
        <tissue evidence="25 26">Gonads</tissue>
    </source>
</reference>
<evidence type="ECO:0000256" key="16">
    <source>
        <dbReference type="PIRSR" id="PIRSR601548-2"/>
    </source>
</evidence>
<dbReference type="Pfam" id="PF01401">
    <property type="entry name" value="Peptidase_M2"/>
    <property type="match status" value="1"/>
</dbReference>
<dbReference type="GO" id="GO:0005886">
    <property type="term" value="C:plasma membrane"/>
    <property type="evidence" value="ECO:0007669"/>
    <property type="project" value="TreeGrafter"/>
</dbReference>
<feature type="binding site" evidence="17">
    <location>
        <position position="399"/>
    </location>
    <ligand>
        <name>Zn(2+)</name>
        <dbReference type="ChEBI" id="CHEBI:29105"/>
        <label>1</label>
        <note>catalytic</note>
    </ligand>
</feature>
<feature type="binding site" evidence="17">
    <location>
        <position position="423"/>
    </location>
    <ligand>
        <name>Zn(2+)</name>
        <dbReference type="ChEBI" id="CHEBI:29105"/>
        <label>1</label>
        <note>catalytic</note>
    </ligand>
</feature>
<evidence type="ECO:0000256" key="3">
    <source>
        <dbReference type="ARBA" id="ARBA00022670"/>
    </source>
</evidence>
<evidence type="ECO:0000313" key="24">
    <source>
        <dbReference type="Proteomes" id="UP000085678"/>
    </source>
</evidence>
<evidence type="ECO:0000256" key="14">
    <source>
        <dbReference type="PIRSR" id="PIRSR601548-10"/>
    </source>
</evidence>
<evidence type="ECO:0000256" key="23">
    <source>
        <dbReference type="SAM" id="SignalP"/>
    </source>
</evidence>
<feature type="binding site" evidence="19">
    <location>
        <position position="395"/>
    </location>
    <ligand>
        <name>Zn(2+)</name>
        <dbReference type="ChEBI" id="CHEBI:29105"/>
        <label>2</label>
        <note>catalytic</note>
    </ligand>
</feature>
<dbReference type="PROSITE" id="PS52011">
    <property type="entry name" value="PEPTIDASE_M2"/>
    <property type="match status" value="1"/>
</dbReference>
<feature type="coiled-coil region" evidence="22">
    <location>
        <begin position="87"/>
        <end position="114"/>
    </location>
</feature>
<keyword evidence="3 21" id="KW-0645">Protease</keyword>
<dbReference type="GO" id="GO:0008241">
    <property type="term" value="F:peptidyl-dipeptidase activity"/>
    <property type="evidence" value="ECO:0007669"/>
    <property type="project" value="UniProtKB-EC"/>
</dbReference>
<evidence type="ECO:0000256" key="5">
    <source>
        <dbReference type="ARBA" id="ARBA00022729"/>
    </source>
</evidence>
<sequence>MRLAIFTLLLVTGALCRSDEELREQLIDMLEDAFKVDKFSDGKFDAGVEEKAEAWLKDYNTKLAVRSGIACNLNWNYETNISNANAKKIENNQVEQAEWNRKKAQEAREWLKKKTSKFSEDTLRQFKLITMDASLRDDADVRRMSYLLSQMESIYDKGKVCRPHSEASCLPLEPDLVNLMMTSRDYDELLWAWKSWRDVTGPPIRDLYREFVVFQNKAAKENGFADMGEFWRISNFEDKNLDKIVDGLFDQVKPLYQQLHAYVRRKLINQYGEKYVSPTGPIPAHLLGNMWAQQWDLILDLLQPYPNVPSVDVTSALKKQNYTVQKMFKTAEAFFCSLGMDNMTKEFWEKSMVVKPTDGREVQCHASAEDFHNASDYRIKMCTEIDYDNLYVIHHEMGHVQYYMQYSHQPDIYRNGANAGFHEAVGDTIALSVATPEHLHKLKLLDDIGDDKELREKQDLNFLMKMALQKLAFLPFGLLIDKWRWDVFRGHTNASNYNQKWWDLRLRYQGIAPPVPRSELDFDPGAKFHVPANVPYIRYFVSFLIQFQFQRALCDAAGHTGPIHHCDIYQSTAAGEKLKKMLSLGSSRPWPDAMEVLTGQREIDPSAILEYFKPLQDFLVKENKNEIIGWEENSEDLMAGLQDDALEELKHLFEELDSE</sequence>
<evidence type="ECO:0000256" key="19">
    <source>
        <dbReference type="PIRSR" id="PIRSR601548-8"/>
    </source>
</evidence>
<evidence type="ECO:0000256" key="12">
    <source>
        <dbReference type="ARBA" id="ARBA00039858"/>
    </source>
</evidence>
<dbReference type="PRINTS" id="PR00791">
    <property type="entry name" value="PEPDIPTASEA"/>
</dbReference>
<feature type="glycosylation site" description="N-linked (GlcNAc...) asparagine" evidence="14">
    <location>
        <position position="80"/>
    </location>
</feature>
<feature type="binding site" evidence="16">
    <location>
        <position position="538"/>
    </location>
    <ligand>
        <name>chloride</name>
        <dbReference type="ChEBI" id="CHEBI:17996"/>
        <label>1</label>
    </ligand>
</feature>
<evidence type="ECO:0000256" key="22">
    <source>
        <dbReference type="SAM" id="Coils"/>
    </source>
</evidence>
<protein>
    <recommendedName>
        <fullName evidence="12 21">Angiotensin-converting enzyme</fullName>
        <ecNumber evidence="21">3.4.-.-</ecNumber>
    </recommendedName>
</protein>
<feature type="chain" id="PRO_5014545685" description="Angiotensin-converting enzyme" evidence="23">
    <location>
        <begin position="17"/>
        <end position="659"/>
    </location>
</feature>
<evidence type="ECO:0000313" key="26">
    <source>
        <dbReference type="RefSeq" id="XP_013379234.1"/>
    </source>
</evidence>
<dbReference type="PANTHER" id="PTHR10514:SF27">
    <property type="entry name" value="ANGIOTENSIN-CONVERTING ENZYME"/>
    <property type="match status" value="1"/>
</dbReference>
<dbReference type="SUPFAM" id="SSF55486">
    <property type="entry name" value="Metalloproteases ('zincins'), catalytic domain"/>
    <property type="match status" value="1"/>
</dbReference>
<keyword evidence="10 14" id="KW-0325">Glycoprotein</keyword>
<keyword evidence="7 17" id="KW-0862">Zinc</keyword>
<evidence type="ECO:0000256" key="8">
    <source>
        <dbReference type="ARBA" id="ARBA00023049"/>
    </source>
</evidence>
<accession>A0A1S3GZX9</accession>
<evidence type="ECO:0000256" key="21">
    <source>
        <dbReference type="RuleBase" id="RU361144"/>
    </source>
</evidence>
<dbReference type="InterPro" id="IPR001548">
    <property type="entry name" value="Peptidase_M2"/>
</dbReference>
<dbReference type="AlphaFoldDB" id="A0A1S3GZX9"/>
<name>A0A1S3GZX9_LINAN</name>
<dbReference type="GeneID" id="106150791"/>
<gene>
    <name evidence="25 26 27" type="primary">LOC106150791</name>
</gene>
<evidence type="ECO:0000256" key="4">
    <source>
        <dbReference type="ARBA" id="ARBA00022723"/>
    </source>
</evidence>